<comment type="caution">
    <text evidence="1">The sequence shown here is derived from an EMBL/GenBank/DDBJ whole genome shotgun (WGS) entry which is preliminary data.</text>
</comment>
<dbReference type="AlphaFoldDB" id="A0A2T7G169"/>
<dbReference type="EMBL" id="QCYG01000001">
    <property type="protein sequence ID" value="PVA08165.1"/>
    <property type="molecule type" value="Genomic_DNA"/>
</dbReference>
<proteinExistence type="predicted"/>
<dbReference type="Gene3D" id="2.60.120.620">
    <property type="entry name" value="q2cbj1_9rhob like domain"/>
    <property type="match status" value="1"/>
</dbReference>
<gene>
    <name evidence="1" type="ORF">DC363_01315</name>
</gene>
<dbReference type="RefSeq" id="WP_108639319.1">
    <property type="nucleotide sequence ID" value="NZ_QCYG01000001.1"/>
</dbReference>
<keyword evidence="2" id="KW-1185">Reference proteome</keyword>
<accession>A0A2T7G169</accession>
<sequence>MDDLAARFDRDGFVVFDHDPRVARWAAAALPFAIEASRDPQLRETWMRQGGTWFVGVDVLLNGADGAIGGMPLEGPWDRLVAPPPEWHPAQVSVTYPGYPRQDATESDAAHRFRLRRDAAHVDGLHLETGRRILREAHMFILGTPLNESDASPLVVWQGSHRPMAAALTADLAPGVIGTDVTEAYTQTRAEVFEDCARVEVPMRPGQAVLLNRFLLHGVAPWRAEMRAPPEGRMMAYFRPEFANPRLWPDL</sequence>
<evidence type="ECO:0000313" key="2">
    <source>
        <dbReference type="Proteomes" id="UP000244817"/>
    </source>
</evidence>
<dbReference type="Proteomes" id="UP000244817">
    <property type="component" value="Unassembled WGS sequence"/>
</dbReference>
<name>A0A2T7G169_9RHOB</name>
<dbReference type="SUPFAM" id="SSF51197">
    <property type="entry name" value="Clavaminate synthase-like"/>
    <property type="match status" value="1"/>
</dbReference>
<evidence type="ECO:0000313" key="1">
    <source>
        <dbReference type="EMBL" id="PVA08165.1"/>
    </source>
</evidence>
<dbReference type="OrthoDB" id="7345863at2"/>
<reference evidence="1 2" key="1">
    <citation type="submission" date="2018-04" db="EMBL/GenBank/DDBJ databases">
        <title>Pelagivirga bohaiensis gen. nov., sp. nov., a bacterium isolated from the Bohai Sea.</title>
        <authorList>
            <person name="Ji X."/>
        </authorList>
    </citation>
    <scope>NUCLEOTIDE SEQUENCE [LARGE SCALE GENOMIC DNA]</scope>
    <source>
        <strain evidence="1 2">BH-SD16</strain>
    </source>
</reference>
<organism evidence="1 2">
    <name type="scientific">Thalassorhabdomicrobium marinisediminis</name>
    <dbReference type="NCBI Taxonomy" id="2170577"/>
    <lineage>
        <taxon>Bacteria</taxon>
        <taxon>Pseudomonadati</taxon>
        <taxon>Pseudomonadota</taxon>
        <taxon>Alphaproteobacteria</taxon>
        <taxon>Rhodobacterales</taxon>
        <taxon>Paracoccaceae</taxon>
        <taxon>Thalassorhabdomicrobium</taxon>
    </lineage>
</organism>
<protein>
    <recommendedName>
        <fullName evidence="3">Phytanoyl-CoA dioxygenase</fullName>
    </recommendedName>
</protein>
<evidence type="ECO:0008006" key="3">
    <source>
        <dbReference type="Google" id="ProtNLM"/>
    </source>
</evidence>